<dbReference type="GO" id="GO:0050660">
    <property type="term" value="F:flavin adenine dinucleotide binding"/>
    <property type="evidence" value="ECO:0007669"/>
    <property type="project" value="InterPro"/>
</dbReference>
<keyword evidence="4" id="KW-0560">Oxidoreductase</keyword>
<evidence type="ECO:0000256" key="2">
    <source>
        <dbReference type="ARBA" id="ARBA00022630"/>
    </source>
</evidence>
<dbReference type="EMBL" id="AMGY01000004">
    <property type="protein sequence ID" value="EXJ84013.1"/>
    <property type="molecule type" value="Genomic_DNA"/>
</dbReference>
<organism evidence="5 6">
    <name type="scientific">Capronia epimyces CBS 606.96</name>
    <dbReference type="NCBI Taxonomy" id="1182542"/>
    <lineage>
        <taxon>Eukaryota</taxon>
        <taxon>Fungi</taxon>
        <taxon>Dikarya</taxon>
        <taxon>Ascomycota</taxon>
        <taxon>Pezizomycotina</taxon>
        <taxon>Eurotiomycetes</taxon>
        <taxon>Chaetothyriomycetidae</taxon>
        <taxon>Chaetothyriales</taxon>
        <taxon>Herpotrichiellaceae</taxon>
        <taxon>Capronia</taxon>
    </lineage>
</organism>
<dbReference type="PANTHER" id="PTHR23023">
    <property type="entry name" value="DIMETHYLANILINE MONOOXYGENASE"/>
    <property type="match status" value="1"/>
</dbReference>
<dbReference type="GeneID" id="19168798"/>
<sequence length="473" mass="52881">MTVKVRPSVLIIGCGPAGLGAIEQFKRKGFDVVAYEARDSVGGLWNFDPTPPPCQISFDKDGHAIALTDHERSGKPAAAPTPMYAGVTANTPRDIMPYRSHPYPQGTAEYPTYQVIYQYQQQHAATYANHIRLNRVVTRVRHTPDDHAARQRWLVEWTPSVTSKSPDVGTTFEEGFDHIVVANGSDSRPFIPYIDNLWRWKGQILHSRWYRDAKVFAGKTVMVVGAGPSSADIVRELGMLRVEQSPLAPRRVYRSLRSKPRYDTEHEKGWSEHINNVTPIRTVEPPSSNSATGRIVTVSGEVLDDVDVIIFATGFVIRFEFCHASDAPFNKAPLLRYPSVPAEAPRPPKDLVGQATLDGGHRVHNLDAHQIFYLPDPTLVFLLLHAEAIPWPFSEMQARVVAAYWSGTPLELTPHPEEDSDSHSILVLGHPGEFKYAEKLLSLIGEGGPEEVDDQGRWGAWPAWKQRIRELID</sequence>
<accession>W9XUW7</accession>
<dbReference type="SUPFAM" id="SSF51905">
    <property type="entry name" value="FAD/NAD(P)-binding domain"/>
    <property type="match status" value="1"/>
</dbReference>
<dbReference type="AlphaFoldDB" id="W9XUW7"/>
<dbReference type="HOGENOM" id="CLU_006909_5_0_1"/>
<dbReference type="PRINTS" id="PR00419">
    <property type="entry name" value="ADXRDTASE"/>
</dbReference>
<evidence type="ECO:0008006" key="7">
    <source>
        <dbReference type="Google" id="ProtNLM"/>
    </source>
</evidence>
<dbReference type="GO" id="GO:0050661">
    <property type="term" value="F:NADP binding"/>
    <property type="evidence" value="ECO:0007669"/>
    <property type="project" value="InterPro"/>
</dbReference>
<keyword evidence="6" id="KW-1185">Reference proteome</keyword>
<keyword evidence="3" id="KW-0274">FAD</keyword>
<dbReference type="InterPro" id="IPR020946">
    <property type="entry name" value="Flavin_mOase-like"/>
</dbReference>
<dbReference type="eggNOG" id="KOG1399">
    <property type="taxonomic scope" value="Eukaryota"/>
</dbReference>
<reference evidence="5 6" key="1">
    <citation type="submission" date="2013-03" db="EMBL/GenBank/DDBJ databases">
        <title>The Genome Sequence of Capronia epimyces CBS 606.96.</title>
        <authorList>
            <consortium name="The Broad Institute Genomics Platform"/>
            <person name="Cuomo C."/>
            <person name="de Hoog S."/>
            <person name="Gorbushina A."/>
            <person name="Walker B."/>
            <person name="Young S.K."/>
            <person name="Zeng Q."/>
            <person name="Gargeya S."/>
            <person name="Fitzgerald M."/>
            <person name="Haas B."/>
            <person name="Abouelleil A."/>
            <person name="Allen A.W."/>
            <person name="Alvarado L."/>
            <person name="Arachchi H.M."/>
            <person name="Berlin A.M."/>
            <person name="Chapman S.B."/>
            <person name="Gainer-Dewar J."/>
            <person name="Goldberg J."/>
            <person name="Griggs A."/>
            <person name="Gujja S."/>
            <person name="Hansen M."/>
            <person name="Howarth C."/>
            <person name="Imamovic A."/>
            <person name="Ireland A."/>
            <person name="Larimer J."/>
            <person name="McCowan C."/>
            <person name="Murphy C."/>
            <person name="Pearson M."/>
            <person name="Poon T.W."/>
            <person name="Priest M."/>
            <person name="Roberts A."/>
            <person name="Saif S."/>
            <person name="Shea T."/>
            <person name="Sisk P."/>
            <person name="Sykes S."/>
            <person name="Wortman J."/>
            <person name="Nusbaum C."/>
            <person name="Birren B."/>
        </authorList>
    </citation>
    <scope>NUCLEOTIDE SEQUENCE [LARGE SCALE GENOMIC DNA]</scope>
    <source>
        <strain evidence="5 6">CBS 606.96</strain>
    </source>
</reference>
<dbReference type="RefSeq" id="XP_007732998.1">
    <property type="nucleotide sequence ID" value="XM_007734808.1"/>
</dbReference>
<gene>
    <name evidence="5" type="ORF">A1O3_04680</name>
</gene>
<keyword evidence="2" id="KW-0285">Flavoprotein</keyword>
<evidence type="ECO:0000256" key="4">
    <source>
        <dbReference type="ARBA" id="ARBA00023002"/>
    </source>
</evidence>
<evidence type="ECO:0000256" key="1">
    <source>
        <dbReference type="ARBA" id="ARBA00009183"/>
    </source>
</evidence>
<evidence type="ECO:0000256" key="3">
    <source>
        <dbReference type="ARBA" id="ARBA00022827"/>
    </source>
</evidence>
<evidence type="ECO:0000313" key="6">
    <source>
        <dbReference type="Proteomes" id="UP000019478"/>
    </source>
</evidence>
<dbReference type="Pfam" id="PF00743">
    <property type="entry name" value="FMO-like"/>
    <property type="match status" value="1"/>
</dbReference>
<name>W9XUW7_9EURO</name>
<comment type="caution">
    <text evidence="5">The sequence shown here is derived from an EMBL/GenBank/DDBJ whole genome shotgun (WGS) entry which is preliminary data.</text>
</comment>
<protein>
    <recommendedName>
        <fullName evidence="7">FAD/NAD(P)-binding domain-containing protein</fullName>
    </recommendedName>
</protein>
<dbReference type="GO" id="GO:0004499">
    <property type="term" value="F:N,N-dimethylaniline monooxygenase activity"/>
    <property type="evidence" value="ECO:0007669"/>
    <property type="project" value="InterPro"/>
</dbReference>
<comment type="similarity">
    <text evidence="1">Belongs to the FMO family.</text>
</comment>
<dbReference type="InterPro" id="IPR050346">
    <property type="entry name" value="FMO-like"/>
</dbReference>
<evidence type="ECO:0000313" key="5">
    <source>
        <dbReference type="EMBL" id="EXJ84013.1"/>
    </source>
</evidence>
<dbReference type="Proteomes" id="UP000019478">
    <property type="component" value="Unassembled WGS sequence"/>
</dbReference>
<dbReference type="OrthoDB" id="66881at2759"/>
<dbReference type="InterPro" id="IPR036188">
    <property type="entry name" value="FAD/NAD-bd_sf"/>
</dbReference>
<dbReference type="Gene3D" id="3.50.50.60">
    <property type="entry name" value="FAD/NAD(P)-binding domain"/>
    <property type="match status" value="2"/>
</dbReference>
<proteinExistence type="inferred from homology"/>